<gene>
    <name evidence="8" type="ORF">VMF7928_03357</name>
</gene>
<dbReference type="CDD" id="cd11386">
    <property type="entry name" value="MCP_signal"/>
    <property type="match status" value="1"/>
</dbReference>
<dbReference type="PANTHER" id="PTHR24422:SF10">
    <property type="entry name" value="CHEMOTAXIS PROTEIN METHYLTRANSFERASE 2"/>
    <property type="match status" value="1"/>
</dbReference>
<dbReference type="PROSITE" id="PS50885">
    <property type="entry name" value="HAMP"/>
    <property type="match status" value="1"/>
</dbReference>
<evidence type="ECO:0000313" key="8">
    <source>
        <dbReference type="EMBL" id="CAH0541082.1"/>
    </source>
</evidence>
<feature type="domain" description="PAS" evidence="5">
    <location>
        <begin position="543"/>
        <end position="573"/>
    </location>
</feature>
<accession>A0ABM9A7G8</accession>
<protein>
    <recommendedName>
        <fullName evidence="10">Methyl-accepting chemotaxis protein</fullName>
    </recommendedName>
</protein>
<dbReference type="SMART" id="SM00283">
    <property type="entry name" value="MA"/>
    <property type="match status" value="1"/>
</dbReference>
<dbReference type="NCBIfam" id="TIGR00229">
    <property type="entry name" value="sensory_box"/>
    <property type="match status" value="5"/>
</dbReference>
<feature type="domain" description="PAS" evidence="5">
    <location>
        <begin position="177"/>
        <end position="207"/>
    </location>
</feature>
<evidence type="ECO:0000259" key="7">
    <source>
        <dbReference type="PROSITE" id="PS50885"/>
    </source>
</evidence>
<dbReference type="SUPFAM" id="SSF55785">
    <property type="entry name" value="PYP-like sensor domain (PAS domain)"/>
    <property type="match status" value="5"/>
</dbReference>
<dbReference type="Pfam" id="PF08447">
    <property type="entry name" value="PAS_3"/>
    <property type="match status" value="5"/>
</dbReference>
<dbReference type="InterPro" id="IPR004089">
    <property type="entry name" value="MCPsignal_dom"/>
</dbReference>
<dbReference type="InterPro" id="IPR035965">
    <property type="entry name" value="PAS-like_dom_sf"/>
</dbReference>
<dbReference type="SMART" id="SM00091">
    <property type="entry name" value="PAS"/>
    <property type="match status" value="5"/>
</dbReference>
<keyword evidence="1 3" id="KW-0807">Transducer</keyword>
<dbReference type="Proteomes" id="UP000838748">
    <property type="component" value="Unassembled WGS sequence"/>
</dbReference>
<dbReference type="InterPro" id="IPR000700">
    <property type="entry name" value="PAS-assoc_C"/>
</dbReference>
<name>A0ABM9A7G8_9VIBR</name>
<dbReference type="InterPro" id="IPR004090">
    <property type="entry name" value="Chemotax_Me-accpt_rcpt"/>
</dbReference>
<dbReference type="SMART" id="SM00086">
    <property type="entry name" value="PAC"/>
    <property type="match status" value="5"/>
</dbReference>
<comment type="similarity">
    <text evidence="2">Belongs to the methyl-accepting chemotaxis (MCP) protein family.</text>
</comment>
<keyword evidence="9" id="KW-1185">Reference proteome</keyword>
<evidence type="ECO:0000259" key="6">
    <source>
        <dbReference type="PROSITE" id="PS50113"/>
    </source>
</evidence>
<dbReference type="InterPro" id="IPR013655">
    <property type="entry name" value="PAS_fold_3"/>
</dbReference>
<dbReference type="InterPro" id="IPR001610">
    <property type="entry name" value="PAC"/>
</dbReference>
<dbReference type="Gene3D" id="3.30.450.20">
    <property type="entry name" value="PAS domain"/>
    <property type="match status" value="5"/>
</dbReference>
<feature type="domain" description="HAMP" evidence="7">
    <location>
        <begin position="643"/>
        <end position="695"/>
    </location>
</feature>
<dbReference type="PANTHER" id="PTHR24422">
    <property type="entry name" value="CHEMOTAXIS PROTEIN METHYLTRANSFERASE"/>
    <property type="match status" value="1"/>
</dbReference>
<evidence type="ECO:0000256" key="2">
    <source>
        <dbReference type="ARBA" id="ARBA00029447"/>
    </source>
</evidence>
<dbReference type="InterPro" id="IPR050903">
    <property type="entry name" value="Bact_Chemotaxis_MeTrfase"/>
</dbReference>
<dbReference type="Pfam" id="PF00015">
    <property type="entry name" value="MCPsignal"/>
    <property type="match status" value="1"/>
</dbReference>
<dbReference type="InterPro" id="IPR000014">
    <property type="entry name" value="PAS"/>
</dbReference>
<dbReference type="Gene3D" id="1.10.287.950">
    <property type="entry name" value="Methyl-accepting chemotaxis protein"/>
    <property type="match status" value="1"/>
</dbReference>
<evidence type="ECO:0000256" key="1">
    <source>
        <dbReference type="ARBA" id="ARBA00023224"/>
    </source>
</evidence>
<feature type="domain" description="Methyl-accepting transducer" evidence="4">
    <location>
        <begin position="700"/>
        <end position="929"/>
    </location>
</feature>
<dbReference type="EMBL" id="CAKLDM010000002">
    <property type="protein sequence ID" value="CAH0541082.1"/>
    <property type="molecule type" value="Genomic_DNA"/>
</dbReference>
<sequence length="947" mass="105059">MGFSLFGLLGNRSKSLHSGSASSKLSEHKITFSEPPQEAAENKAILAAVDKVQATIEFNLDGTIISANKNFCDAMGYALEEIKGKHHSMFTQPAYAKSTEYQSFWQRLSSGESFSGEFRRVGKGGKDVWIHASYNPILDAKGMPYKVVKFATDITEQKLKNADYQGQIEAVGKSQAVIEFNMDGTIITANENFCKAMGYSIDEIRGQHHSMFAEPNFASSAEYREFWQKLNQGEFLAGEYKRVGKHGKEVWIQASYNPILDMDGKPFKVVKYAADITQQKLTYADYRGQIKAVGKSQAVIEFNMDGTIISANENFCAAMGYSLEEIQGRHHEMFAEASLAGSLEYKQFWQKLNQGEFISGEFKRVGKNGREVWIQATYNPILDMSGKPFKVVKYASDITEQKIKNADFQGQIEAVGKAQAVIEFNMDGTIITANDNFCQTMGYMLDEIQGQHHKMFAEPSLANSPEYKQFWQKLNRGEFESGEFKRVGKGGKEIWIQATYNPIFDLNGKPFKVVKFATDVTDQKIKNADFQGQIEAVGKAQAVIEFEMDGTIITANENFCQTMGYKLEEILGKHHSMFAEKSLANSQEYKQFWQKLNRGEFEAGEFKRVGKGGKEIWIQATYNPILDLNGKPFKVVKFATEITGRVQAVEEVKTSLLKLEKGNLSSDISAEFSEEFMALKDAINNMVGELRNVVSSVSLASSEVKIASDEIVRGNNDLSERTETQASALEETAASMEEMTASVRQNADSAKEANVMANEAQSKAVIGGEVVEQAIKSMQQINDSSKKINDIIGVIDEIAFQTNLLALNAAVEAARAGEQGRGFSVVAGEVRNLAQRSATAAKEIKALIKDSVEKIENGSKLVNQSGETLGEIVDSVRKVREMMGEITESSSQQSLGIEQVTQAITQMDEMTQQNALLVEKVSSMSKQMAQQAQGMNDTLQFFSMDQD</sequence>
<evidence type="ECO:0000313" key="9">
    <source>
        <dbReference type="Proteomes" id="UP000838748"/>
    </source>
</evidence>
<evidence type="ECO:0000259" key="5">
    <source>
        <dbReference type="PROSITE" id="PS50112"/>
    </source>
</evidence>
<dbReference type="PROSITE" id="PS50113">
    <property type="entry name" value="PAC"/>
    <property type="match status" value="5"/>
</dbReference>
<reference evidence="8" key="1">
    <citation type="submission" date="2021-11" db="EMBL/GenBank/DDBJ databases">
        <authorList>
            <person name="Rodrigo-Torres L."/>
            <person name="Arahal R. D."/>
            <person name="Lucena T."/>
        </authorList>
    </citation>
    <scope>NUCLEOTIDE SEQUENCE</scope>
    <source>
        <strain evidence="8">CECT 7928</strain>
    </source>
</reference>
<feature type="domain" description="PAC" evidence="6">
    <location>
        <begin position="602"/>
        <end position="654"/>
    </location>
</feature>
<evidence type="ECO:0008006" key="10">
    <source>
        <dbReference type="Google" id="ProtNLM"/>
    </source>
</evidence>
<feature type="domain" description="PAC" evidence="6">
    <location>
        <begin position="480"/>
        <end position="532"/>
    </location>
</feature>
<evidence type="ECO:0000259" key="4">
    <source>
        <dbReference type="PROSITE" id="PS50111"/>
    </source>
</evidence>
<dbReference type="SUPFAM" id="SSF58104">
    <property type="entry name" value="Methyl-accepting chemotaxis protein (MCP) signaling domain"/>
    <property type="match status" value="1"/>
</dbReference>
<dbReference type="PROSITE" id="PS50111">
    <property type="entry name" value="CHEMOTAXIS_TRANSDUC_2"/>
    <property type="match status" value="1"/>
</dbReference>
<dbReference type="CDD" id="cd00130">
    <property type="entry name" value="PAS"/>
    <property type="match status" value="5"/>
</dbReference>
<proteinExistence type="inferred from homology"/>
<dbReference type="PROSITE" id="PS50112">
    <property type="entry name" value="PAS"/>
    <property type="match status" value="3"/>
</dbReference>
<feature type="domain" description="PAC" evidence="6">
    <location>
        <begin position="236"/>
        <end position="288"/>
    </location>
</feature>
<comment type="caution">
    <text evidence="8">The sequence shown here is derived from an EMBL/GenBank/DDBJ whole genome shotgun (WGS) entry which is preliminary data.</text>
</comment>
<feature type="domain" description="PAC" evidence="6">
    <location>
        <begin position="114"/>
        <end position="166"/>
    </location>
</feature>
<dbReference type="RefSeq" id="WP_290368759.1">
    <property type="nucleotide sequence ID" value="NZ_CAKLDM010000002.1"/>
</dbReference>
<dbReference type="PRINTS" id="PR00260">
    <property type="entry name" value="CHEMTRNSDUCR"/>
</dbReference>
<feature type="domain" description="PAS" evidence="5">
    <location>
        <begin position="299"/>
        <end position="329"/>
    </location>
</feature>
<dbReference type="InterPro" id="IPR003660">
    <property type="entry name" value="HAMP_dom"/>
</dbReference>
<evidence type="ECO:0000256" key="3">
    <source>
        <dbReference type="PROSITE-ProRule" id="PRU00284"/>
    </source>
</evidence>
<feature type="domain" description="PAC" evidence="6">
    <location>
        <begin position="358"/>
        <end position="410"/>
    </location>
</feature>
<organism evidence="8 9">
    <name type="scientific">Vibrio marisflavi CECT 7928</name>
    <dbReference type="NCBI Taxonomy" id="634439"/>
    <lineage>
        <taxon>Bacteria</taxon>
        <taxon>Pseudomonadati</taxon>
        <taxon>Pseudomonadota</taxon>
        <taxon>Gammaproteobacteria</taxon>
        <taxon>Vibrionales</taxon>
        <taxon>Vibrionaceae</taxon>
        <taxon>Vibrio</taxon>
    </lineage>
</organism>